<dbReference type="AlphaFoldDB" id="A0A198UN21"/>
<dbReference type="SUPFAM" id="SSF52540">
    <property type="entry name" value="P-loop containing nucleoside triphosphate hydrolases"/>
    <property type="match status" value="1"/>
</dbReference>
<dbReference type="GO" id="GO:0005737">
    <property type="term" value="C:cytoplasm"/>
    <property type="evidence" value="ECO:0007669"/>
    <property type="project" value="TreeGrafter"/>
</dbReference>
<protein>
    <recommendedName>
        <fullName evidence="1">CobW/HypB/UreG nucleotide-binding domain-containing protein</fullName>
    </recommendedName>
</protein>
<evidence type="ECO:0000313" key="2">
    <source>
        <dbReference type="EMBL" id="OAU97689.1"/>
    </source>
</evidence>
<dbReference type="CDD" id="cd03112">
    <property type="entry name" value="CobW-like"/>
    <property type="match status" value="1"/>
</dbReference>
<dbReference type="PANTHER" id="PTHR13748:SF46">
    <property type="entry name" value="ZINC CHAPERONE YEIR"/>
    <property type="match status" value="1"/>
</dbReference>
<evidence type="ECO:0000313" key="3">
    <source>
        <dbReference type="Proteomes" id="UP000078228"/>
    </source>
</evidence>
<dbReference type="InterPro" id="IPR051316">
    <property type="entry name" value="Zinc-reg_GTPase_activator"/>
</dbReference>
<accession>A0A198UN21</accession>
<proteinExistence type="predicted"/>
<feature type="domain" description="CobW/HypB/UreG nucleotide-binding" evidence="1">
    <location>
        <begin position="23"/>
        <end position="198"/>
    </location>
</feature>
<dbReference type="Gene3D" id="3.40.50.300">
    <property type="entry name" value="P-loop containing nucleotide triphosphate hydrolases"/>
    <property type="match status" value="1"/>
</dbReference>
<reference evidence="2 3" key="1">
    <citation type="journal article" date="2016" name="Genome Biol. Evol.">
        <title>Comparative Genomic Analyses of the Moraxella catarrhalis Serosensitive and Seroresistant Lineages Demonstrate Their Independent Evolution.</title>
        <authorList>
            <person name="Earl J.P."/>
            <person name="de Vries S.P."/>
            <person name="Ahmed A."/>
            <person name="Powell E."/>
            <person name="Schultz M.P."/>
            <person name="Hermans P.W."/>
            <person name="Hill D.J."/>
            <person name="Zhou Z."/>
            <person name="Constantinidou C.I."/>
            <person name="Hu F.Z."/>
            <person name="Bootsma H.J."/>
            <person name="Ehrlich G.D."/>
        </authorList>
    </citation>
    <scope>NUCLEOTIDE SEQUENCE [LARGE SCALE GENOMIC DNA]</scope>
    <source>
        <strain evidence="2 3">Z7542</strain>
    </source>
</reference>
<sequence length="356" mass="40063">MGQFCPIFILISQVIMIPIRQIPTTLVTGFLGAGKTTLINALIAHKSHQKWALLINEFGKIGIDGALVAGDDIAIKEVNGGCICCTGQLPLQVALVRLINEHHPDRLIIEPTGLAHPDELLDQLSEPHWQTTLRLNAVICVLSAPQWQQEKYRTHDGYIAHVRHADIVFINRHDALSDHEQQALRAWITSINERAVIIDEAPLSQDTAGMLLSTPHDAQKATQRISLRAPNSAMTQTADETIKGSNELPYRYHEQMAGHQVGGWRLPSTWQFDSYHLQKWLLSRPNYLRIKGVVHTLEGWLLINITPESISITDTTARDDSKIELIFDAKDAKDDDWQVWDDELMNLVQTMDHTAQ</sequence>
<dbReference type="Proteomes" id="UP000078228">
    <property type="component" value="Unassembled WGS sequence"/>
</dbReference>
<comment type="caution">
    <text evidence="2">The sequence shown here is derived from an EMBL/GenBank/DDBJ whole genome shotgun (WGS) entry which is preliminary data.</text>
</comment>
<dbReference type="PATRIC" id="fig|480.237.peg.533"/>
<evidence type="ECO:0000259" key="1">
    <source>
        <dbReference type="Pfam" id="PF02492"/>
    </source>
</evidence>
<dbReference type="PANTHER" id="PTHR13748">
    <property type="entry name" value="COBW-RELATED"/>
    <property type="match status" value="1"/>
</dbReference>
<dbReference type="InterPro" id="IPR027417">
    <property type="entry name" value="P-loop_NTPase"/>
</dbReference>
<name>A0A198UN21_MORCA</name>
<organism evidence="2 3">
    <name type="scientific">Moraxella catarrhalis</name>
    <name type="common">Branhamella catarrhalis</name>
    <dbReference type="NCBI Taxonomy" id="480"/>
    <lineage>
        <taxon>Bacteria</taxon>
        <taxon>Pseudomonadati</taxon>
        <taxon>Pseudomonadota</taxon>
        <taxon>Gammaproteobacteria</taxon>
        <taxon>Moraxellales</taxon>
        <taxon>Moraxellaceae</taxon>
        <taxon>Moraxella</taxon>
    </lineage>
</organism>
<gene>
    <name evidence="2" type="ORF">AO384_0375</name>
</gene>
<dbReference type="EMBL" id="LXHC01000005">
    <property type="protein sequence ID" value="OAU97689.1"/>
    <property type="molecule type" value="Genomic_DNA"/>
</dbReference>
<dbReference type="Pfam" id="PF02492">
    <property type="entry name" value="cobW"/>
    <property type="match status" value="1"/>
</dbReference>
<keyword evidence="3" id="KW-1185">Reference proteome</keyword>
<dbReference type="InterPro" id="IPR003495">
    <property type="entry name" value="CobW/HypB/UreG_nucleotide-bd"/>
</dbReference>